<dbReference type="SMART" id="SM00342">
    <property type="entry name" value="HTH_ARAC"/>
    <property type="match status" value="1"/>
</dbReference>
<evidence type="ECO:0000256" key="1">
    <source>
        <dbReference type="ARBA" id="ARBA00023015"/>
    </source>
</evidence>
<dbReference type="EMBL" id="QFFJ01000002">
    <property type="protein sequence ID" value="RBL89520.1"/>
    <property type="molecule type" value="Genomic_DNA"/>
</dbReference>
<dbReference type="PANTHER" id="PTHR43280">
    <property type="entry name" value="ARAC-FAMILY TRANSCRIPTIONAL REGULATOR"/>
    <property type="match status" value="1"/>
</dbReference>
<keyword evidence="2" id="KW-0238">DNA-binding</keyword>
<evidence type="ECO:0000313" key="6">
    <source>
        <dbReference type="Proteomes" id="UP000253410"/>
    </source>
</evidence>
<protein>
    <submittedName>
        <fullName evidence="5">AraC family transcriptional regulator</fullName>
    </submittedName>
</protein>
<evidence type="ECO:0000313" key="5">
    <source>
        <dbReference type="EMBL" id="RBL89520.1"/>
    </source>
</evidence>
<keyword evidence="6" id="KW-1185">Reference proteome</keyword>
<dbReference type="GO" id="GO:0003700">
    <property type="term" value="F:DNA-binding transcription factor activity"/>
    <property type="evidence" value="ECO:0007669"/>
    <property type="project" value="InterPro"/>
</dbReference>
<gene>
    <name evidence="5" type="ORF">DF182_23705</name>
</gene>
<dbReference type="InterPro" id="IPR018060">
    <property type="entry name" value="HTH_AraC"/>
</dbReference>
<feature type="domain" description="HTH araC/xylS-type" evidence="4">
    <location>
        <begin position="217"/>
        <end position="315"/>
    </location>
</feature>
<dbReference type="SUPFAM" id="SSF51215">
    <property type="entry name" value="Regulatory protein AraC"/>
    <property type="match status" value="1"/>
</dbReference>
<accession>A0A365XTP8</accession>
<dbReference type="Proteomes" id="UP000253410">
    <property type="component" value="Unassembled WGS sequence"/>
</dbReference>
<dbReference type="Pfam" id="PF12833">
    <property type="entry name" value="HTH_18"/>
    <property type="match status" value="1"/>
</dbReference>
<dbReference type="PANTHER" id="PTHR43280:SF32">
    <property type="entry name" value="TRANSCRIPTIONAL REGULATORY PROTEIN"/>
    <property type="match status" value="1"/>
</dbReference>
<dbReference type="PROSITE" id="PS01124">
    <property type="entry name" value="HTH_ARAC_FAMILY_2"/>
    <property type="match status" value="1"/>
</dbReference>
<comment type="caution">
    <text evidence="5">The sequence shown here is derived from an EMBL/GenBank/DDBJ whole genome shotgun (WGS) entry which is preliminary data.</text>
</comment>
<keyword evidence="1" id="KW-0805">Transcription regulation</keyword>
<dbReference type="InterPro" id="IPR020449">
    <property type="entry name" value="Tscrpt_reg_AraC-type_HTH"/>
</dbReference>
<name>A0A365XTP8_9BACT</name>
<dbReference type="InterPro" id="IPR037923">
    <property type="entry name" value="HTH-like"/>
</dbReference>
<dbReference type="InterPro" id="IPR003313">
    <property type="entry name" value="AraC-bd"/>
</dbReference>
<dbReference type="Pfam" id="PF02311">
    <property type="entry name" value="AraC_binding"/>
    <property type="match status" value="1"/>
</dbReference>
<dbReference type="InterPro" id="IPR009057">
    <property type="entry name" value="Homeodomain-like_sf"/>
</dbReference>
<organism evidence="5 6">
    <name type="scientific">Chitinophaga flava</name>
    <dbReference type="NCBI Taxonomy" id="2259036"/>
    <lineage>
        <taxon>Bacteria</taxon>
        <taxon>Pseudomonadati</taxon>
        <taxon>Bacteroidota</taxon>
        <taxon>Chitinophagia</taxon>
        <taxon>Chitinophagales</taxon>
        <taxon>Chitinophagaceae</taxon>
        <taxon>Chitinophaga</taxon>
    </lineage>
</organism>
<dbReference type="GO" id="GO:0043565">
    <property type="term" value="F:sequence-specific DNA binding"/>
    <property type="evidence" value="ECO:0007669"/>
    <property type="project" value="InterPro"/>
</dbReference>
<evidence type="ECO:0000256" key="3">
    <source>
        <dbReference type="ARBA" id="ARBA00023163"/>
    </source>
</evidence>
<dbReference type="Gene3D" id="1.10.10.60">
    <property type="entry name" value="Homeodomain-like"/>
    <property type="match status" value="1"/>
</dbReference>
<evidence type="ECO:0000259" key="4">
    <source>
        <dbReference type="PROSITE" id="PS01124"/>
    </source>
</evidence>
<dbReference type="SUPFAM" id="SSF46689">
    <property type="entry name" value="Homeodomain-like"/>
    <property type="match status" value="1"/>
</dbReference>
<dbReference type="OrthoDB" id="1007667at2"/>
<keyword evidence="3" id="KW-0804">Transcription</keyword>
<reference evidence="5 6" key="1">
    <citation type="submission" date="2018-05" db="EMBL/GenBank/DDBJ databases">
        <title>Chitinophaga sp. K3CV102501T nov., isolated from isolated from a monsoon evergreen broad-leaved forest soil.</title>
        <authorList>
            <person name="Lv Y."/>
        </authorList>
    </citation>
    <scope>NUCLEOTIDE SEQUENCE [LARGE SCALE GENOMIC DNA]</scope>
    <source>
        <strain evidence="5 6">GDMCC 1.1325</strain>
    </source>
</reference>
<dbReference type="AlphaFoldDB" id="A0A365XTP8"/>
<proteinExistence type="predicted"/>
<dbReference type="PRINTS" id="PR00032">
    <property type="entry name" value="HTHARAC"/>
</dbReference>
<evidence type="ECO:0000256" key="2">
    <source>
        <dbReference type="ARBA" id="ARBA00023125"/>
    </source>
</evidence>
<dbReference type="RefSeq" id="WP_113618266.1">
    <property type="nucleotide sequence ID" value="NZ_QFFJ01000002.1"/>
</dbReference>
<sequence>MSYLKNTFREVSNPQDFKEEYLSSPDHSFCDTCNYTSGRQTSNFLEIATLEQLKQLHKQSSFSSTRRKFYTAVLLTAGSSRETIGSHTYTFNAGMLYFIPEYQLHTIHHWSEDIRGYHCIFDADYFLLCLKNQVKLNEYPFFQHDHPPFIDLSREEMDDMVGLFQKLQTEYCQRQRFNDDLLVRLYLNVLLIEAERAYLSHENKVSTPLPRKEQLVASFKNLVSRHYMEWKQVTDYARLLYVHPHYLNDTVKEITGNPASSFIHHQLITEAKAQLIQSNESIAGIATHLNFADQSYFSRFFRKHTGITPAQYRQQHRHHAS</sequence>